<dbReference type="Proteomes" id="UP001303760">
    <property type="component" value="Unassembled WGS sequence"/>
</dbReference>
<gene>
    <name evidence="1" type="ORF">C8A03DRAFT_46546</name>
</gene>
<dbReference type="EMBL" id="MU860280">
    <property type="protein sequence ID" value="KAK4235293.1"/>
    <property type="molecule type" value="Genomic_DNA"/>
</dbReference>
<name>A0AAN7H992_9PEZI</name>
<sequence>MADLEDITYFREATIAAVTDYYTFLTRMYLNESHVVYPPAGGWPSIVNADPAALQSLGKSDEVLALMAHLPYIRYAFDTVGALEDTAQVTPGSTVADWSDLIPRLSSSYGGDSLRILTEGTFADISPPHVFGLFRNRDEAMVLDAELDIFGDRRGFTDVDWDLDDEVSQEEADWRHSAPAWEISDFFKLLKDQLIRLDWIPISPFTVRDGHNRDWPHEKGMMGMLEDIYRQHGWPDLAVYRKSDCLRAVQKAMAEKYPLAHLLRDIGKFLSRNQS</sequence>
<reference evidence="1" key="2">
    <citation type="submission" date="2023-05" db="EMBL/GenBank/DDBJ databases">
        <authorList>
            <consortium name="Lawrence Berkeley National Laboratory"/>
            <person name="Steindorff A."/>
            <person name="Hensen N."/>
            <person name="Bonometti L."/>
            <person name="Westerberg I."/>
            <person name="Brannstrom I.O."/>
            <person name="Guillou S."/>
            <person name="Cros-Aarteil S."/>
            <person name="Calhoun S."/>
            <person name="Haridas S."/>
            <person name="Kuo A."/>
            <person name="Mondo S."/>
            <person name="Pangilinan J."/>
            <person name="Riley R."/>
            <person name="Labutti K."/>
            <person name="Andreopoulos B."/>
            <person name="Lipzen A."/>
            <person name="Chen C."/>
            <person name="Yanf M."/>
            <person name="Daum C."/>
            <person name="Ng V."/>
            <person name="Clum A."/>
            <person name="Ohm R."/>
            <person name="Martin F."/>
            <person name="Silar P."/>
            <person name="Natvig D."/>
            <person name="Lalanne C."/>
            <person name="Gautier V."/>
            <person name="Ament-Velasquez S.L."/>
            <person name="Kruys A."/>
            <person name="Hutchinson M.I."/>
            <person name="Powell A.J."/>
            <person name="Barry K."/>
            <person name="Miller A.N."/>
            <person name="Grigoriev I.V."/>
            <person name="Debuchy R."/>
            <person name="Gladieux P."/>
            <person name="Thoren M.H."/>
            <person name="Johannesson H."/>
        </authorList>
    </citation>
    <scope>NUCLEOTIDE SEQUENCE</scope>
    <source>
        <strain evidence="1">CBS 532.94</strain>
    </source>
</reference>
<reference evidence="1" key="1">
    <citation type="journal article" date="2023" name="Mol. Phylogenet. Evol.">
        <title>Genome-scale phylogeny and comparative genomics of the fungal order Sordariales.</title>
        <authorList>
            <person name="Hensen N."/>
            <person name="Bonometti L."/>
            <person name="Westerberg I."/>
            <person name="Brannstrom I.O."/>
            <person name="Guillou S."/>
            <person name="Cros-Aarteil S."/>
            <person name="Calhoun S."/>
            <person name="Haridas S."/>
            <person name="Kuo A."/>
            <person name="Mondo S."/>
            <person name="Pangilinan J."/>
            <person name="Riley R."/>
            <person name="LaButti K."/>
            <person name="Andreopoulos B."/>
            <person name="Lipzen A."/>
            <person name="Chen C."/>
            <person name="Yan M."/>
            <person name="Daum C."/>
            <person name="Ng V."/>
            <person name="Clum A."/>
            <person name="Steindorff A."/>
            <person name="Ohm R.A."/>
            <person name="Martin F."/>
            <person name="Silar P."/>
            <person name="Natvig D.O."/>
            <person name="Lalanne C."/>
            <person name="Gautier V."/>
            <person name="Ament-Velasquez S.L."/>
            <person name="Kruys A."/>
            <person name="Hutchinson M.I."/>
            <person name="Powell A.J."/>
            <person name="Barry K."/>
            <person name="Miller A.N."/>
            <person name="Grigoriev I.V."/>
            <person name="Debuchy R."/>
            <person name="Gladieux P."/>
            <person name="Hiltunen Thoren M."/>
            <person name="Johannesson H."/>
        </authorList>
    </citation>
    <scope>NUCLEOTIDE SEQUENCE</scope>
    <source>
        <strain evidence="1">CBS 532.94</strain>
    </source>
</reference>
<evidence type="ECO:0000313" key="2">
    <source>
        <dbReference type="Proteomes" id="UP001303760"/>
    </source>
</evidence>
<protein>
    <submittedName>
        <fullName evidence="1">Uncharacterized protein</fullName>
    </submittedName>
</protein>
<dbReference type="AlphaFoldDB" id="A0AAN7H992"/>
<proteinExistence type="predicted"/>
<organism evidence="1 2">
    <name type="scientific">Achaetomium macrosporum</name>
    <dbReference type="NCBI Taxonomy" id="79813"/>
    <lineage>
        <taxon>Eukaryota</taxon>
        <taxon>Fungi</taxon>
        <taxon>Dikarya</taxon>
        <taxon>Ascomycota</taxon>
        <taxon>Pezizomycotina</taxon>
        <taxon>Sordariomycetes</taxon>
        <taxon>Sordariomycetidae</taxon>
        <taxon>Sordariales</taxon>
        <taxon>Chaetomiaceae</taxon>
        <taxon>Achaetomium</taxon>
    </lineage>
</organism>
<comment type="caution">
    <text evidence="1">The sequence shown here is derived from an EMBL/GenBank/DDBJ whole genome shotgun (WGS) entry which is preliminary data.</text>
</comment>
<evidence type="ECO:0000313" key="1">
    <source>
        <dbReference type="EMBL" id="KAK4235293.1"/>
    </source>
</evidence>
<keyword evidence="2" id="KW-1185">Reference proteome</keyword>
<accession>A0AAN7H992</accession>